<evidence type="ECO:0000313" key="4">
    <source>
        <dbReference type="Proteomes" id="UP000540685"/>
    </source>
</evidence>
<feature type="transmembrane region" description="Helical" evidence="2">
    <location>
        <begin position="218"/>
        <end position="240"/>
    </location>
</feature>
<dbReference type="RefSeq" id="WP_184546938.1">
    <property type="nucleotide sequence ID" value="NZ_JACHMP010000001.1"/>
</dbReference>
<protein>
    <submittedName>
        <fullName evidence="3">Uncharacterized protein</fullName>
    </submittedName>
</protein>
<gene>
    <name evidence="3" type="ORF">F4562_006454</name>
</gene>
<evidence type="ECO:0000256" key="1">
    <source>
        <dbReference type="SAM" id="MobiDB-lite"/>
    </source>
</evidence>
<proteinExistence type="predicted"/>
<name>A0A7W9MJM3_9ACTN</name>
<feature type="transmembrane region" description="Helical" evidence="2">
    <location>
        <begin position="277"/>
        <end position="295"/>
    </location>
</feature>
<keyword evidence="2" id="KW-0812">Transmembrane</keyword>
<sequence length="351" mass="37206">MLLPLLAACLLVNRSGWRPLIAAVVAATVPLGGYALWHGSWHGSPALNGGSGVWLWARTMPFADCAKIGPPADEAVLCPSQPAGLRPGSPHFIWSDWSPLRKVPGHPVVTRADLFQPGIDELAGRFARRAILGQPLDYFRLVARDLQRTLNWRRGPRPDSVPILYNRYAFPNTTGPLPDGVRIPGGSIQRDLRAYQRGPAATRFTEPAAELMRLYQTYVFLPGPLFGVLTVGTLLGYGVCCAVRPLRRTAGVAFLPLAAGAALTVGPVVVTSYDSRYWLPAVPLFCLSLAIIANGRSARPGPAGAGDEPEGSPIAGGPEGIPAEPQESPPGEPETSAPHPPGAGEPAGRPE</sequence>
<keyword evidence="2" id="KW-1133">Transmembrane helix</keyword>
<comment type="caution">
    <text evidence="3">The sequence shown here is derived from an EMBL/GenBank/DDBJ whole genome shotgun (WGS) entry which is preliminary data.</text>
</comment>
<reference evidence="3 4" key="1">
    <citation type="submission" date="2020-08" db="EMBL/GenBank/DDBJ databases">
        <title>Sequencing the genomes of 1000 actinobacteria strains.</title>
        <authorList>
            <person name="Klenk H.-P."/>
        </authorList>
    </citation>
    <scope>NUCLEOTIDE SEQUENCE [LARGE SCALE GENOMIC DNA]</scope>
    <source>
        <strain evidence="3 4">DSM 46887</strain>
    </source>
</reference>
<evidence type="ECO:0000256" key="2">
    <source>
        <dbReference type="SAM" id="Phobius"/>
    </source>
</evidence>
<keyword evidence="2" id="KW-0472">Membrane</keyword>
<dbReference type="AlphaFoldDB" id="A0A7W9MJM3"/>
<feature type="compositionally biased region" description="Pro residues" evidence="1">
    <location>
        <begin position="327"/>
        <end position="343"/>
    </location>
</feature>
<dbReference type="EMBL" id="JACHMP010000001">
    <property type="protein sequence ID" value="MBB5823392.1"/>
    <property type="molecule type" value="Genomic_DNA"/>
</dbReference>
<evidence type="ECO:0000313" key="3">
    <source>
        <dbReference type="EMBL" id="MBB5823392.1"/>
    </source>
</evidence>
<organism evidence="3 4">
    <name type="scientific">Streptosporangium becharense</name>
    <dbReference type="NCBI Taxonomy" id="1816182"/>
    <lineage>
        <taxon>Bacteria</taxon>
        <taxon>Bacillati</taxon>
        <taxon>Actinomycetota</taxon>
        <taxon>Actinomycetes</taxon>
        <taxon>Streptosporangiales</taxon>
        <taxon>Streptosporangiaceae</taxon>
        <taxon>Streptosporangium</taxon>
    </lineage>
</organism>
<keyword evidence="4" id="KW-1185">Reference proteome</keyword>
<feature type="transmembrane region" description="Helical" evidence="2">
    <location>
        <begin position="252"/>
        <end position="271"/>
    </location>
</feature>
<feature type="region of interest" description="Disordered" evidence="1">
    <location>
        <begin position="298"/>
        <end position="351"/>
    </location>
</feature>
<dbReference type="Proteomes" id="UP000540685">
    <property type="component" value="Unassembled WGS sequence"/>
</dbReference>
<accession>A0A7W9MJM3</accession>